<dbReference type="GO" id="GO:0016758">
    <property type="term" value="F:hexosyltransferase activity"/>
    <property type="evidence" value="ECO:0007669"/>
    <property type="project" value="UniProtKB-ARBA"/>
</dbReference>
<keyword evidence="3" id="KW-1185">Reference proteome</keyword>
<evidence type="ECO:0000313" key="3">
    <source>
        <dbReference type="Proteomes" id="UP000190235"/>
    </source>
</evidence>
<dbReference type="CDD" id="cd00761">
    <property type="entry name" value="Glyco_tranf_GTA_type"/>
    <property type="match status" value="1"/>
</dbReference>
<accession>A0A1M7NK00</accession>
<evidence type="ECO:0000313" key="2">
    <source>
        <dbReference type="EMBL" id="SHN04048.1"/>
    </source>
</evidence>
<dbReference type="SUPFAM" id="SSF53448">
    <property type="entry name" value="Nucleotide-diphospho-sugar transferases"/>
    <property type="match status" value="1"/>
</dbReference>
<proteinExistence type="predicted"/>
<dbReference type="InterPro" id="IPR029044">
    <property type="entry name" value="Nucleotide-diphossugar_trans"/>
</dbReference>
<gene>
    <name evidence="2" type="ORF">SAMN05878281_3220</name>
</gene>
<name>A0A1M7NK00_9FLAO</name>
<dbReference type="EMBL" id="LT670848">
    <property type="protein sequence ID" value="SHN04048.1"/>
    <property type="molecule type" value="Genomic_DNA"/>
</dbReference>
<dbReference type="STRING" id="143223.SAMN05878281_3220"/>
<feature type="domain" description="Glycosyltransferase 2-like" evidence="1">
    <location>
        <begin position="3"/>
        <end position="130"/>
    </location>
</feature>
<dbReference type="Gene3D" id="3.90.550.10">
    <property type="entry name" value="Spore Coat Polysaccharide Biosynthesis Protein SpsA, Chain A"/>
    <property type="match status" value="1"/>
</dbReference>
<dbReference type="Pfam" id="PF00535">
    <property type="entry name" value="Glycos_transf_2"/>
    <property type="match status" value="1"/>
</dbReference>
<protein>
    <submittedName>
        <fullName evidence="2">Glycosyltransferase involved in cell wall bisynthesis</fullName>
    </submittedName>
</protein>
<dbReference type="PANTHER" id="PTHR22916">
    <property type="entry name" value="GLYCOSYLTRANSFERASE"/>
    <property type="match status" value="1"/>
</dbReference>
<dbReference type="Proteomes" id="UP000190235">
    <property type="component" value="Chromosome I"/>
</dbReference>
<keyword evidence="2" id="KW-0808">Transferase</keyword>
<dbReference type="InterPro" id="IPR001173">
    <property type="entry name" value="Glyco_trans_2-like"/>
</dbReference>
<dbReference type="AlphaFoldDB" id="A0A1M7NK00"/>
<sequence length="337" mass="39713">MLSVVMPVYNGEKYLEDAIISVLKQTFTEYELLIIDDGSTDSSIQIIQAIKDPRIRLLRNVKNEGISFSRNVGLKEAKGDFLAWMDCDDLIEPNRFEVQINYLRDHPEFGICGTAQNRFGEGKPRVTREFSDPEVIKAALLFRPAIRPPTAMYRMELIREANLTYDTRLAVAEDYDFFFEASFHFPIKNLDEVLYHYRASESSIMKVYSARQESMYKFHKIIYSKAFKRMNILDLERNFDLHYICTSTQLISSLKKLSKIFDWLIFLKDKNAEVKLYDEFSFNRVLASRFFFVCKKASQIGPRTFFFYLKNKKRFPTDESFSKVRLLARCVLYHKKF</sequence>
<organism evidence="2 3">
    <name type="scientific">Salegentibacter salegens</name>
    <dbReference type="NCBI Taxonomy" id="143223"/>
    <lineage>
        <taxon>Bacteria</taxon>
        <taxon>Pseudomonadati</taxon>
        <taxon>Bacteroidota</taxon>
        <taxon>Flavobacteriia</taxon>
        <taxon>Flavobacteriales</taxon>
        <taxon>Flavobacteriaceae</taxon>
        <taxon>Salegentibacter</taxon>
    </lineage>
</organism>
<dbReference type="PANTHER" id="PTHR22916:SF3">
    <property type="entry name" value="UDP-GLCNAC:BETAGAL BETA-1,3-N-ACETYLGLUCOSAMINYLTRANSFERASE-LIKE PROTEIN 1"/>
    <property type="match status" value="1"/>
</dbReference>
<reference evidence="3" key="1">
    <citation type="submission" date="2016-11" db="EMBL/GenBank/DDBJ databases">
        <authorList>
            <person name="Varghese N."/>
            <person name="Submissions S."/>
        </authorList>
    </citation>
    <scope>NUCLEOTIDE SEQUENCE [LARGE SCALE GENOMIC DNA]</scope>
    <source>
        <strain evidence="3">ACAM 48</strain>
    </source>
</reference>
<evidence type="ECO:0000259" key="1">
    <source>
        <dbReference type="Pfam" id="PF00535"/>
    </source>
</evidence>